<reference evidence="2" key="1">
    <citation type="submission" date="2023-03" db="EMBL/GenBank/DDBJ databases">
        <title>Massive genome expansion in bonnet fungi (Mycena s.s.) driven by repeated elements and novel gene families across ecological guilds.</title>
        <authorList>
            <consortium name="Lawrence Berkeley National Laboratory"/>
            <person name="Harder C.B."/>
            <person name="Miyauchi S."/>
            <person name="Viragh M."/>
            <person name="Kuo A."/>
            <person name="Thoen E."/>
            <person name="Andreopoulos B."/>
            <person name="Lu D."/>
            <person name="Skrede I."/>
            <person name="Drula E."/>
            <person name="Henrissat B."/>
            <person name="Morin E."/>
            <person name="Kohler A."/>
            <person name="Barry K."/>
            <person name="LaButti K."/>
            <person name="Morin E."/>
            <person name="Salamov A."/>
            <person name="Lipzen A."/>
            <person name="Mereny Z."/>
            <person name="Hegedus B."/>
            <person name="Baldrian P."/>
            <person name="Stursova M."/>
            <person name="Weitz H."/>
            <person name="Taylor A."/>
            <person name="Grigoriev I.V."/>
            <person name="Nagy L.G."/>
            <person name="Martin F."/>
            <person name="Kauserud H."/>
        </authorList>
    </citation>
    <scope>NUCLEOTIDE SEQUENCE</scope>
    <source>
        <strain evidence="2">CBHHK002</strain>
    </source>
</reference>
<evidence type="ECO:0000313" key="2">
    <source>
        <dbReference type="EMBL" id="KAJ7331545.1"/>
    </source>
</evidence>
<protein>
    <submittedName>
        <fullName evidence="2">Uncharacterized protein</fullName>
    </submittedName>
</protein>
<evidence type="ECO:0000256" key="1">
    <source>
        <dbReference type="SAM" id="MobiDB-lite"/>
    </source>
</evidence>
<comment type="caution">
    <text evidence="2">The sequence shown here is derived from an EMBL/GenBank/DDBJ whole genome shotgun (WGS) entry which is preliminary data.</text>
</comment>
<dbReference type="EMBL" id="JARIHO010000035">
    <property type="protein sequence ID" value="KAJ7331545.1"/>
    <property type="molecule type" value="Genomic_DNA"/>
</dbReference>
<dbReference type="Proteomes" id="UP001218218">
    <property type="component" value="Unassembled WGS sequence"/>
</dbReference>
<keyword evidence="3" id="KW-1185">Reference proteome</keyword>
<accession>A0AAD6ZNX8</accession>
<proteinExistence type="predicted"/>
<feature type="compositionally biased region" description="Low complexity" evidence="1">
    <location>
        <begin position="26"/>
        <end position="39"/>
    </location>
</feature>
<sequence length="424" mass="47450">MSVASVGSNGYCYTPLTPQSSAENITSARSTSYRAAAPAVRPPPINDTSSPKPIERSPSHTAPTSHLHTPASSVDINPKAMKLLDDIKHLDFAASGQIFTFGGVDPDTWDVFDREYRESCDYKIEYFADDKTVTCSSGVHESFTAFVQPFYKVVSTLNDMFRVEHNRDIRITSSSGSKRRSTRVPDFAFATDDTPPKYLFLLECAWSQPFQKVNSKALQLLTRKDVRVVVVICIDVQAGTMGSPGVPSPEKYQISDEKAFPDPRNPLSNVVFQGTVWARGIKKIMVHLYQHEYDTRSYDITPDADGLDAAQEKIALFLANFLATTLDKEQLLKVFNPDDPFFVDWDAFYHAIDKALVADGFERYKDWAVQIAEDPDIVKSQPPKKRQASEELENLPDWFRSATATKPATKKPKKEDDEKDPGSL</sequence>
<feature type="compositionally biased region" description="Polar residues" evidence="1">
    <location>
        <begin position="16"/>
        <end position="25"/>
    </location>
</feature>
<evidence type="ECO:0000313" key="3">
    <source>
        <dbReference type="Proteomes" id="UP001218218"/>
    </source>
</evidence>
<organism evidence="2 3">
    <name type="scientific">Mycena albidolilacea</name>
    <dbReference type="NCBI Taxonomy" id="1033008"/>
    <lineage>
        <taxon>Eukaryota</taxon>
        <taxon>Fungi</taxon>
        <taxon>Dikarya</taxon>
        <taxon>Basidiomycota</taxon>
        <taxon>Agaricomycotina</taxon>
        <taxon>Agaricomycetes</taxon>
        <taxon>Agaricomycetidae</taxon>
        <taxon>Agaricales</taxon>
        <taxon>Marasmiineae</taxon>
        <taxon>Mycenaceae</taxon>
        <taxon>Mycena</taxon>
    </lineage>
</organism>
<feature type="region of interest" description="Disordered" evidence="1">
    <location>
        <begin position="378"/>
        <end position="424"/>
    </location>
</feature>
<dbReference type="AlphaFoldDB" id="A0AAD6ZNX8"/>
<feature type="region of interest" description="Disordered" evidence="1">
    <location>
        <begin position="1"/>
        <end position="72"/>
    </location>
</feature>
<feature type="compositionally biased region" description="Polar residues" evidence="1">
    <location>
        <begin position="59"/>
        <end position="72"/>
    </location>
</feature>
<name>A0AAD6ZNX8_9AGAR</name>
<gene>
    <name evidence="2" type="ORF">DFH08DRAFT_1083971</name>
</gene>